<protein>
    <submittedName>
        <fullName evidence="2">Uncharacterized protein</fullName>
    </submittedName>
</protein>
<feature type="compositionally biased region" description="Polar residues" evidence="1">
    <location>
        <begin position="134"/>
        <end position="145"/>
    </location>
</feature>
<comment type="caution">
    <text evidence="2">The sequence shown here is derived from an EMBL/GenBank/DDBJ whole genome shotgun (WGS) entry which is preliminary data.</text>
</comment>
<organism evidence="2 3">
    <name type="scientific">Tritrichomonas musculus</name>
    <dbReference type="NCBI Taxonomy" id="1915356"/>
    <lineage>
        <taxon>Eukaryota</taxon>
        <taxon>Metamonada</taxon>
        <taxon>Parabasalia</taxon>
        <taxon>Tritrichomonadida</taxon>
        <taxon>Tritrichomonadidae</taxon>
        <taxon>Tritrichomonas</taxon>
    </lineage>
</organism>
<feature type="region of interest" description="Disordered" evidence="1">
    <location>
        <begin position="128"/>
        <end position="153"/>
    </location>
</feature>
<accession>A0ABR2HMW3</accession>
<dbReference type="EMBL" id="JAPFFF010000024">
    <property type="protein sequence ID" value="KAK8850051.1"/>
    <property type="molecule type" value="Genomic_DNA"/>
</dbReference>
<sequence length="185" mass="21523">MQSAHCSQDIKGHYITEENAIHRAKQIGNGKKFSSQINQFPKDPLDQDMQEMIHSLSYELNEAREELRQKAYVLNTQNIDKKTYERSLKRDVKCQKKDFSQLTENAPNIGNSIDNEDEYDVKTKACSKQRKTNKSGSLHNYVKSNENYDENKKKRELGPKFNVDALKKLLVIVNKINKTYDPIRV</sequence>
<evidence type="ECO:0000313" key="3">
    <source>
        <dbReference type="Proteomes" id="UP001470230"/>
    </source>
</evidence>
<evidence type="ECO:0000256" key="1">
    <source>
        <dbReference type="SAM" id="MobiDB-lite"/>
    </source>
</evidence>
<name>A0ABR2HMW3_9EUKA</name>
<keyword evidence="3" id="KW-1185">Reference proteome</keyword>
<evidence type="ECO:0000313" key="2">
    <source>
        <dbReference type="EMBL" id="KAK8850051.1"/>
    </source>
</evidence>
<reference evidence="2 3" key="1">
    <citation type="submission" date="2024-04" db="EMBL/GenBank/DDBJ databases">
        <title>Tritrichomonas musculus Genome.</title>
        <authorList>
            <person name="Alves-Ferreira E."/>
            <person name="Grigg M."/>
            <person name="Lorenzi H."/>
            <person name="Galac M."/>
        </authorList>
    </citation>
    <scope>NUCLEOTIDE SEQUENCE [LARGE SCALE GENOMIC DNA]</scope>
    <source>
        <strain evidence="2 3">EAF2021</strain>
    </source>
</reference>
<gene>
    <name evidence="2" type="ORF">M9Y10_018162</name>
</gene>
<proteinExistence type="predicted"/>
<dbReference type="Proteomes" id="UP001470230">
    <property type="component" value="Unassembled WGS sequence"/>
</dbReference>